<dbReference type="EMBL" id="BMPI01000005">
    <property type="protein sequence ID" value="GGM13076.1"/>
    <property type="molecule type" value="Genomic_DNA"/>
</dbReference>
<dbReference type="Gene3D" id="3.40.50.1460">
    <property type="match status" value="1"/>
</dbReference>
<proteinExistence type="predicted"/>
<dbReference type="InterPro" id="IPR011600">
    <property type="entry name" value="Pept_C14_caspase"/>
</dbReference>
<evidence type="ECO:0000313" key="3">
    <source>
        <dbReference type="Proteomes" id="UP000642070"/>
    </source>
</evidence>
<dbReference type="AlphaFoldDB" id="A0A917WLJ7"/>
<sequence length="250" mass="27259">MKLGLCIGINDYPGTENDLSGCRNDAEDWAAELTVRGFEVRKLLDSAASGAAIRTAIADLLTRAKPNDAVVITYSGHGTWVPDTDNDEPDHRDEALCPHDIASNGPLLDDELHALFSLAADDVRTVLISDSCHSGTLTRSSLPPGTRFLPPALFLNRATATTPRLRVKPTSKALLLAGCKDAEYSYDATFDNRPNGAFTYVALESLHTLPPDATYRDWLRAIHRSLPNDSYPQTPALQATTPQHRWPILA</sequence>
<evidence type="ECO:0000259" key="1">
    <source>
        <dbReference type="Pfam" id="PF00656"/>
    </source>
</evidence>
<organism evidence="2 3">
    <name type="scientific">Dactylosporangium sucinum</name>
    <dbReference type="NCBI Taxonomy" id="1424081"/>
    <lineage>
        <taxon>Bacteria</taxon>
        <taxon>Bacillati</taxon>
        <taxon>Actinomycetota</taxon>
        <taxon>Actinomycetes</taxon>
        <taxon>Micromonosporales</taxon>
        <taxon>Micromonosporaceae</taxon>
        <taxon>Dactylosporangium</taxon>
    </lineage>
</organism>
<dbReference type="GO" id="GO:0005737">
    <property type="term" value="C:cytoplasm"/>
    <property type="evidence" value="ECO:0007669"/>
    <property type="project" value="TreeGrafter"/>
</dbReference>
<gene>
    <name evidence="2" type="ORF">GCM10007977_012820</name>
</gene>
<protein>
    <recommendedName>
        <fullName evidence="1">Peptidase C14 caspase domain-containing protein</fullName>
    </recommendedName>
</protein>
<keyword evidence="3" id="KW-1185">Reference proteome</keyword>
<dbReference type="InterPro" id="IPR029030">
    <property type="entry name" value="Caspase-like_dom_sf"/>
</dbReference>
<dbReference type="Pfam" id="PF00656">
    <property type="entry name" value="Peptidase_C14"/>
    <property type="match status" value="1"/>
</dbReference>
<dbReference type="RefSeq" id="WP_190248769.1">
    <property type="nucleotide sequence ID" value="NZ_BMPI01000005.1"/>
</dbReference>
<feature type="domain" description="Peptidase C14 caspase" evidence="1">
    <location>
        <begin position="3"/>
        <end position="242"/>
    </location>
</feature>
<name>A0A917WLJ7_9ACTN</name>
<evidence type="ECO:0000313" key="2">
    <source>
        <dbReference type="EMBL" id="GGM13076.1"/>
    </source>
</evidence>
<dbReference type="GO" id="GO:0006508">
    <property type="term" value="P:proteolysis"/>
    <property type="evidence" value="ECO:0007669"/>
    <property type="project" value="InterPro"/>
</dbReference>
<comment type="caution">
    <text evidence="2">The sequence shown here is derived from an EMBL/GenBank/DDBJ whole genome shotgun (WGS) entry which is preliminary data.</text>
</comment>
<dbReference type="SUPFAM" id="SSF52129">
    <property type="entry name" value="Caspase-like"/>
    <property type="match status" value="1"/>
</dbReference>
<dbReference type="Proteomes" id="UP000642070">
    <property type="component" value="Unassembled WGS sequence"/>
</dbReference>
<accession>A0A917WLJ7</accession>
<dbReference type="PANTHER" id="PTHR48104">
    <property type="entry name" value="METACASPASE-4"/>
    <property type="match status" value="1"/>
</dbReference>
<reference evidence="2" key="1">
    <citation type="journal article" date="2014" name="Int. J. Syst. Evol. Microbiol.">
        <title>Complete genome sequence of Corynebacterium casei LMG S-19264T (=DSM 44701T), isolated from a smear-ripened cheese.</title>
        <authorList>
            <consortium name="US DOE Joint Genome Institute (JGI-PGF)"/>
            <person name="Walter F."/>
            <person name="Albersmeier A."/>
            <person name="Kalinowski J."/>
            <person name="Ruckert C."/>
        </authorList>
    </citation>
    <scope>NUCLEOTIDE SEQUENCE</scope>
    <source>
        <strain evidence="2">JCM 19831</strain>
    </source>
</reference>
<reference evidence="2" key="2">
    <citation type="submission" date="2020-09" db="EMBL/GenBank/DDBJ databases">
        <authorList>
            <person name="Sun Q."/>
            <person name="Ohkuma M."/>
        </authorList>
    </citation>
    <scope>NUCLEOTIDE SEQUENCE</scope>
    <source>
        <strain evidence="2">JCM 19831</strain>
    </source>
</reference>
<dbReference type="PANTHER" id="PTHR48104:SF30">
    <property type="entry name" value="METACASPASE-1"/>
    <property type="match status" value="1"/>
</dbReference>
<dbReference type="GO" id="GO:0004197">
    <property type="term" value="F:cysteine-type endopeptidase activity"/>
    <property type="evidence" value="ECO:0007669"/>
    <property type="project" value="InterPro"/>
</dbReference>
<dbReference type="InterPro" id="IPR050452">
    <property type="entry name" value="Metacaspase"/>
</dbReference>